<protein>
    <submittedName>
        <fullName evidence="2">Uncharacterized protein</fullName>
    </submittedName>
</protein>
<feature type="transmembrane region" description="Helical" evidence="1">
    <location>
        <begin position="187"/>
        <end position="214"/>
    </location>
</feature>
<keyword evidence="3" id="KW-1185">Reference proteome</keyword>
<feature type="transmembrane region" description="Helical" evidence="1">
    <location>
        <begin position="131"/>
        <end position="147"/>
    </location>
</feature>
<evidence type="ECO:0000313" key="2">
    <source>
        <dbReference type="EMBL" id="SFC32733.1"/>
    </source>
</evidence>
<dbReference type="RefSeq" id="WP_074978260.1">
    <property type="nucleotide sequence ID" value="NZ_CP101752.1"/>
</dbReference>
<keyword evidence="1" id="KW-0472">Membrane</keyword>
<feature type="transmembrane region" description="Helical" evidence="1">
    <location>
        <begin position="258"/>
        <end position="276"/>
    </location>
</feature>
<reference evidence="2 3" key="1">
    <citation type="submission" date="2016-10" db="EMBL/GenBank/DDBJ databases">
        <authorList>
            <person name="Varghese N."/>
            <person name="Submissions S."/>
        </authorList>
    </citation>
    <scope>NUCLEOTIDE SEQUENCE [LARGE SCALE GENOMIC DNA]</scope>
    <source>
        <strain evidence="2 3">LMG 18378</strain>
    </source>
</reference>
<dbReference type="AlphaFoldDB" id="A0AAQ1KEG0"/>
<dbReference type="Proteomes" id="UP000183385">
    <property type="component" value="Unassembled WGS sequence"/>
</dbReference>
<feature type="transmembrane region" description="Helical" evidence="1">
    <location>
        <begin position="159"/>
        <end position="175"/>
    </location>
</feature>
<feature type="transmembrane region" description="Helical" evidence="1">
    <location>
        <begin position="20"/>
        <end position="43"/>
    </location>
</feature>
<feature type="transmembrane region" description="Helical" evidence="1">
    <location>
        <begin position="220"/>
        <end position="237"/>
    </location>
</feature>
<dbReference type="EMBL" id="FOLS01000004">
    <property type="protein sequence ID" value="SFC32733.1"/>
    <property type="molecule type" value="Genomic_DNA"/>
</dbReference>
<accession>A0AAQ1KEG0</accession>
<proteinExistence type="predicted"/>
<name>A0AAQ1KEG0_9PSED</name>
<evidence type="ECO:0000313" key="3">
    <source>
        <dbReference type="Proteomes" id="UP000183385"/>
    </source>
</evidence>
<feature type="transmembrane region" description="Helical" evidence="1">
    <location>
        <begin position="282"/>
        <end position="302"/>
    </location>
</feature>
<evidence type="ECO:0000256" key="1">
    <source>
        <dbReference type="SAM" id="Phobius"/>
    </source>
</evidence>
<feature type="transmembrane region" description="Helical" evidence="1">
    <location>
        <begin position="372"/>
        <end position="390"/>
    </location>
</feature>
<feature type="transmembrane region" description="Helical" evidence="1">
    <location>
        <begin position="94"/>
        <end position="119"/>
    </location>
</feature>
<comment type="caution">
    <text evidence="2">The sequence shown here is derived from an EMBL/GenBank/DDBJ whole genome shotgun (WGS) entry which is preliminary data.</text>
</comment>
<keyword evidence="1" id="KW-0812">Transmembrane</keyword>
<sequence>MRADAAAMLPDNRERALPLLGVSCLLAGTAALAFLLSLAYFAWVHYSPIPYLDSWTGYIGFYLDSESFQAWWRQHNEHRILLSKLFFWLDLRYFAGRAVILVVLNFLLLGLAWATLVAFSRRLFPGYSAQGLWLLYCTLALMCFSWLQHDNAASPFQNQFIAAFALPLLALYWLARAEQGRGAFWGALALGVLATFSMISGLFCLPVMALFSLLRWGPGRRFAICLLTAVLVWGLYFSDYVKGPATDLGLRILVEHTLPFVNYMACYLGGAPAVAVDGKVPLAMTMGYLGLALFAALLVNCLRSRRDPFCLALLGFVGYVVISAGLTSLGRSFMGYDTALVSRYTTPALLMWAALLLLSLRLLPDAWRLARWVPALAFLAVFLVLLAGQFNTLRIDYWAVPDKARQAALLSYQLGESEKPLGQLGAGEAREQFQRARAARISIFDDPHSDLSALAALLGRDIGQLPGRPCEVRDARAEAWSSASGGILRVSGTLPEAQARRFDYLALGDDSGRVVGLGVIDNLPWLTLERRPPSLFQAFLVGAGEFASAKCLETF</sequence>
<feature type="transmembrane region" description="Helical" evidence="1">
    <location>
        <begin position="309"/>
        <end position="329"/>
    </location>
</feature>
<feature type="transmembrane region" description="Helical" evidence="1">
    <location>
        <begin position="341"/>
        <end position="360"/>
    </location>
</feature>
<keyword evidence="1" id="KW-1133">Transmembrane helix</keyword>
<organism evidence="2 3">
    <name type="scientific">Pseudomonas citronellolis</name>
    <dbReference type="NCBI Taxonomy" id="53408"/>
    <lineage>
        <taxon>Bacteria</taxon>
        <taxon>Pseudomonadati</taxon>
        <taxon>Pseudomonadota</taxon>
        <taxon>Gammaproteobacteria</taxon>
        <taxon>Pseudomonadales</taxon>
        <taxon>Pseudomonadaceae</taxon>
        <taxon>Pseudomonas</taxon>
    </lineage>
</organism>
<gene>
    <name evidence="2" type="ORF">SAMN05216577_104239</name>
</gene>